<comment type="caution">
    <text evidence="2">The sequence shown here is derived from an EMBL/GenBank/DDBJ whole genome shotgun (WGS) entry which is preliminary data.</text>
</comment>
<organism evidence="2 3">
    <name type="scientific">Bifiguratus adelaidae</name>
    <dbReference type="NCBI Taxonomy" id="1938954"/>
    <lineage>
        <taxon>Eukaryota</taxon>
        <taxon>Fungi</taxon>
        <taxon>Fungi incertae sedis</taxon>
        <taxon>Mucoromycota</taxon>
        <taxon>Mucoromycotina</taxon>
        <taxon>Endogonomycetes</taxon>
        <taxon>Endogonales</taxon>
        <taxon>Endogonales incertae sedis</taxon>
        <taxon>Bifiguratus</taxon>
    </lineage>
</organism>
<feature type="compositionally biased region" description="Polar residues" evidence="1">
    <location>
        <begin position="17"/>
        <end position="33"/>
    </location>
</feature>
<dbReference type="OrthoDB" id="2590500at2759"/>
<dbReference type="EMBL" id="MVBO01000079">
    <property type="protein sequence ID" value="OZJ03556.1"/>
    <property type="molecule type" value="Genomic_DNA"/>
</dbReference>
<reference evidence="2 3" key="1">
    <citation type="journal article" date="2017" name="Mycologia">
        <title>Bifiguratus adelaidae, gen. et sp. nov., a new member of Mucoromycotina in endophytic and soil-dwelling habitats.</title>
        <authorList>
            <person name="Torres-Cruz T.J."/>
            <person name="Billingsley Tobias T.L."/>
            <person name="Almatruk M."/>
            <person name="Hesse C."/>
            <person name="Kuske C.R."/>
            <person name="Desiro A."/>
            <person name="Benucci G.M."/>
            <person name="Bonito G."/>
            <person name="Stajich J.E."/>
            <person name="Dunlap C."/>
            <person name="Arnold A.E."/>
            <person name="Porras-Alfaro A."/>
        </authorList>
    </citation>
    <scope>NUCLEOTIDE SEQUENCE [LARGE SCALE GENOMIC DNA]</scope>
    <source>
        <strain evidence="2 3">AZ0501</strain>
    </source>
</reference>
<feature type="non-terminal residue" evidence="2">
    <location>
        <position position="1"/>
    </location>
</feature>
<feature type="region of interest" description="Disordered" evidence="1">
    <location>
        <begin position="1"/>
        <end position="84"/>
    </location>
</feature>
<keyword evidence="3" id="KW-1185">Reference proteome</keyword>
<dbReference type="AlphaFoldDB" id="A0A261XYW3"/>
<dbReference type="Proteomes" id="UP000242875">
    <property type="component" value="Unassembled WGS sequence"/>
</dbReference>
<proteinExistence type="predicted"/>
<feature type="compositionally biased region" description="Polar residues" evidence="1">
    <location>
        <begin position="58"/>
        <end position="74"/>
    </location>
</feature>
<feature type="compositionally biased region" description="Low complexity" evidence="1">
    <location>
        <begin position="38"/>
        <end position="50"/>
    </location>
</feature>
<evidence type="ECO:0000313" key="2">
    <source>
        <dbReference type="EMBL" id="OZJ03556.1"/>
    </source>
</evidence>
<evidence type="ECO:0000313" key="3">
    <source>
        <dbReference type="Proteomes" id="UP000242875"/>
    </source>
</evidence>
<feature type="compositionally biased region" description="Low complexity" evidence="1">
    <location>
        <begin position="1"/>
        <end position="16"/>
    </location>
</feature>
<gene>
    <name evidence="2" type="ORF">BZG36_03106</name>
</gene>
<protein>
    <submittedName>
        <fullName evidence="2">Uncharacterized protein</fullName>
    </submittedName>
</protein>
<sequence>FDSKTITSTSTAQISSLPSTRTPSETALITSVSEPRPATSSASSGNTNTSVAQPPIPSTSSTDITQQLQRQVNEAKSKKKTTKYQPTMSTFGRLFTLLDRMMTPETKRYMRSLQEGDLGYVGPNDQADNVHVDKEADEAMVVRRQFFGERMQETLDMICLQLELSSDALIPCEGLFHTLAVPSSTQFLAPGPLRWSLALVLVQGILTRTEFEKRN</sequence>
<evidence type="ECO:0000256" key="1">
    <source>
        <dbReference type="SAM" id="MobiDB-lite"/>
    </source>
</evidence>
<name>A0A261XYW3_9FUNG</name>
<accession>A0A261XYW3</accession>